<evidence type="ECO:0000256" key="10">
    <source>
        <dbReference type="ARBA" id="ARBA00044721"/>
    </source>
</evidence>
<dbReference type="AlphaFoldDB" id="A0A8H3FHA4"/>
<comment type="function">
    <text evidence="10">Mannosyltransferase that operates in the biosynthetic pathway of dolichol-linked oligosaccharides, the glycan precursors employed in protein asparagine (N)-glycosylation. The assembly of dolichol-linked oligosaccharides begins on the cytosolic side of the endoplasmic reticulum membrane and finishes in its lumen. The sequential addition of sugars to dolichol pyrophosphate produces dolichol-linked oligosaccharides containing fourteen sugars, including two GlcNAcs, nine mannoses and three glucoses. Once assembled, the oligosaccharide is transferred from the lipid to nascent proteins by oligosaccharyltransferases. In the lumen of the endoplasmic reticulum, adds the eighth mannose residue in an alpha-1,6 linkage onto Man(7)GlcNAc(2)-PP-dolichol to produce Man(8)GlcNAc(2)-PP-dolichol.</text>
</comment>
<keyword evidence="6 12" id="KW-0812">Transmembrane</keyword>
<dbReference type="EMBL" id="CAJPDS010000029">
    <property type="protein sequence ID" value="CAF9921928.1"/>
    <property type="molecule type" value="Genomic_DNA"/>
</dbReference>
<evidence type="ECO:0000313" key="13">
    <source>
        <dbReference type="EMBL" id="CAF9921928.1"/>
    </source>
</evidence>
<evidence type="ECO:0000256" key="3">
    <source>
        <dbReference type="ARBA" id="ARBA00007063"/>
    </source>
</evidence>
<reference evidence="13" key="1">
    <citation type="submission" date="2021-03" db="EMBL/GenBank/DDBJ databases">
        <authorList>
            <person name="Tagirdzhanova G."/>
        </authorList>
    </citation>
    <scope>NUCLEOTIDE SEQUENCE</scope>
</reference>
<protein>
    <recommendedName>
        <fullName evidence="12">Mannosyltransferase</fullName>
        <ecNumber evidence="12">2.4.1.-</ecNumber>
    </recommendedName>
</protein>
<dbReference type="GO" id="GO:0005789">
    <property type="term" value="C:endoplasmic reticulum membrane"/>
    <property type="evidence" value="ECO:0007669"/>
    <property type="project" value="UniProtKB-SubCell"/>
</dbReference>
<dbReference type="GO" id="GO:0006487">
    <property type="term" value="P:protein N-linked glycosylation"/>
    <property type="evidence" value="ECO:0007669"/>
    <property type="project" value="TreeGrafter"/>
</dbReference>
<feature type="transmembrane region" description="Helical" evidence="12">
    <location>
        <begin position="328"/>
        <end position="345"/>
    </location>
</feature>
<evidence type="ECO:0000256" key="5">
    <source>
        <dbReference type="ARBA" id="ARBA00022679"/>
    </source>
</evidence>
<evidence type="ECO:0000256" key="4">
    <source>
        <dbReference type="ARBA" id="ARBA00022676"/>
    </source>
</evidence>
<dbReference type="UniPathway" id="UPA00378"/>
<comment type="subcellular location">
    <subcellularLocation>
        <location evidence="1 12">Endoplasmic reticulum membrane</location>
        <topology evidence="1 12">Multi-pass membrane protein</topology>
    </subcellularLocation>
</comment>
<keyword evidence="4 12" id="KW-0328">Glycosyltransferase</keyword>
<evidence type="ECO:0000313" key="14">
    <source>
        <dbReference type="Proteomes" id="UP000664521"/>
    </source>
</evidence>
<dbReference type="GO" id="GO:0052917">
    <property type="term" value="F:dol-P-Man:Man(7)GlcNAc(2)-PP-Dol alpha-1,6-mannosyltransferase activity"/>
    <property type="evidence" value="ECO:0007669"/>
    <property type="project" value="UniProtKB-EC"/>
</dbReference>
<feature type="transmembrane region" description="Helical" evidence="12">
    <location>
        <begin position="201"/>
        <end position="229"/>
    </location>
</feature>
<feature type="transmembrane region" description="Helical" evidence="12">
    <location>
        <begin position="241"/>
        <end position="264"/>
    </location>
</feature>
<dbReference type="InterPro" id="IPR005599">
    <property type="entry name" value="GPI_mannosylTrfase"/>
</dbReference>
<feature type="transmembrane region" description="Helical" evidence="12">
    <location>
        <begin position="96"/>
        <end position="113"/>
    </location>
</feature>
<dbReference type="PANTHER" id="PTHR22760:SF1">
    <property type="entry name" value="DOL-P-MAN:MAN(7)GLCNAC(2)-PP-DOL ALPHA-1,6-MANNOSYLTRANSFERASE"/>
    <property type="match status" value="1"/>
</dbReference>
<evidence type="ECO:0000256" key="8">
    <source>
        <dbReference type="ARBA" id="ARBA00022989"/>
    </source>
</evidence>
<feature type="transmembrane region" description="Helical" evidence="12">
    <location>
        <begin position="352"/>
        <end position="373"/>
    </location>
</feature>
<dbReference type="Pfam" id="PF03901">
    <property type="entry name" value="Glyco_transf_22"/>
    <property type="match status" value="1"/>
</dbReference>
<dbReference type="PANTHER" id="PTHR22760">
    <property type="entry name" value="GLYCOSYLTRANSFERASE"/>
    <property type="match status" value="1"/>
</dbReference>
<name>A0A8H3FHA4_9LECA</name>
<accession>A0A8H3FHA4</accession>
<feature type="transmembrane region" description="Helical" evidence="12">
    <location>
        <begin position="7"/>
        <end position="24"/>
    </location>
</feature>
<evidence type="ECO:0000256" key="11">
    <source>
        <dbReference type="ARBA" id="ARBA00048899"/>
    </source>
</evidence>
<evidence type="ECO:0000256" key="7">
    <source>
        <dbReference type="ARBA" id="ARBA00022824"/>
    </source>
</evidence>
<dbReference type="EC" id="2.4.1.-" evidence="12"/>
<evidence type="ECO:0000256" key="9">
    <source>
        <dbReference type="ARBA" id="ARBA00023136"/>
    </source>
</evidence>
<keyword evidence="9 12" id="KW-0472">Membrane</keyword>
<feature type="transmembrane region" description="Helical" evidence="12">
    <location>
        <begin position="304"/>
        <end position="322"/>
    </location>
</feature>
<comment type="catalytic activity">
    <reaction evidence="11">
        <text>an alpha-D-Man-(1-&gt;2)-alpha-D-Man-(1-&gt;2)-alpha-D-Man-(1-&gt;3)-[alpha-D-Man-(1-&gt;2)-alpha-D-Man-(1-&gt;3)-alpha-D-Man-(1-&gt;6)]-beta-D-Man-(1-&gt;4)-beta-D-GlcNAc-(1-&gt;4)-alpha-D-GlcNAc-diphospho-di-trans,poly-cis-dolichol + a di-trans,poly-cis-dolichyl beta-D-mannosyl phosphate = an alpha-D-Man-(1-&gt;2)-alpha-D-Man-(1-&gt;2)-alpha-D-Man-(1-&gt;3)-[alpha-D-Man-(1-&gt;2)-alpha-D-Man-(1-&gt;3)-[alpha-D-Man-(1-&gt;6)]-alpha-D-Man-(1-&gt;6)]-beta-D-Man-(1-&gt;4)-beta-D-GlcNAc-(1-&gt;4)-alpha-D-GlcNAc-diphospho-di-trans,poly-cis-dolichol + a di-trans,poly-cis-dolichyl phosphate + H(+)</text>
        <dbReference type="Rhea" id="RHEA:29535"/>
        <dbReference type="Rhea" id="RHEA-COMP:19498"/>
        <dbReference type="Rhea" id="RHEA-COMP:19501"/>
        <dbReference type="Rhea" id="RHEA-COMP:19518"/>
        <dbReference type="Rhea" id="RHEA-COMP:19519"/>
        <dbReference type="ChEBI" id="CHEBI:15378"/>
        <dbReference type="ChEBI" id="CHEBI:57683"/>
        <dbReference type="ChEBI" id="CHEBI:58211"/>
        <dbReference type="ChEBI" id="CHEBI:132517"/>
        <dbReference type="ChEBI" id="CHEBI:132519"/>
        <dbReference type="EC" id="2.4.1.260"/>
    </reaction>
    <physiologicalReaction direction="left-to-right" evidence="11">
        <dbReference type="Rhea" id="RHEA:29536"/>
    </physiologicalReaction>
</comment>
<sequence>MRHLTDTLIASLIPGVILLHLYYAPYTKVEESFNIQATHDILKFGLPRRIADWDLVKQYDHVTFPGSVPRTFVGPLALAAASWPILSSSDNVNKQMTIRAVLGLFNAFCILYFRNGVAKTFGRVAANWFVIFQASQFHIMYYASRTLPNFFAFGLGLLALRDLMPHFQLRHVMKVKQKRQTVSVHSPNDHSLASILLYRRAIVALTAVGVIFRSELALLLGSHAFYLLIQRRISLDPLQDILPSGLLGILIGILVSVPVDSYFWQHFPTWSELSGFMYNVMDGKAADWGISPFHFYFSSSLPRLVFNPLAFYLCIPIALSIGPLRKPARDIVLPNLFFVFLYSFQPHKEWRFIVYVVPPLLAAAAAGAAWIWTRRSKLLVYRFLSLCLIASTLGSFGASFAMLAISRLNYPGAEALNRLHTIADGSKRTIDVHMDTLTCMTGVTHFLENPPPKDILNATVWRYDKTEDTDRLLDPAFWLKFDYALAESPERVIGKWEVVDTIDGYAGLVLLKPGEPVEGTGTRDLDSADAPLQRFLKMRSLYEARNGMDQALSGIKDLGQEVVGEVRREGLKSKGANVWKSIKGWAGDFRTMDTQQQRLVAGDWTYKKTRRYLTGGWWVKPRMEPRIRILRRED</sequence>
<feature type="transmembrane region" description="Helical" evidence="12">
    <location>
        <begin position="379"/>
        <end position="405"/>
    </location>
</feature>
<gene>
    <name evidence="13" type="primary">ALG12</name>
    <name evidence="13" type="ORF">HETSPECPRED_004674</name>
</gene>
<keyword evidence="7 12" id="KW-0256">Endoplasmic reticulum</keyword>
<comment type="caution">
    <text evidence="13">The sequence shown here is derived from an EMBL/GenBank/DDBJ whole genome shotgun (WGS) entry which is preliminary data.</text>
</comment>
<evidence type="ECO:0000256" key="12">
    <source>
        <dbReference type="RuleBase" id="RU363075"/>
    </source>
</evidence>
<organism evidence="13 14">
    <name type="scientific">Heterodermia speciosa</name>
    <dbReference type="NCBI Taxonomy" id="116794"/>
    <lineage>
        <taxon>Eukaryota</taxon>
        <taxon>Fungi</taxon>
        <taxon>Dikarya</taxon>
        <taxon>Ascomycota</taxon>
        <taxon>Pezizomycotina</taxon>
        <taxon>Lecanoromycetes</taxon>
        <taxon>OSLEUM clade</taxon>
        <taxon>Lecanoromycetidae</taxon>
        <taxon>Caliciales</taxon>
        <taxon>Physciaceae</taxon>
        <taxon>Heterodermia</taxon>
    </lineage>
</organism>
<dbReference type="Proteomes" id="UP000664521">
    <property type="component" value="Unassembled WGS sequence"/>
</dbReference>
<dbReference type="OrthoDB" id="19039at2759"/>
<proteinExistence type="inferred from homology"/>
<keyword evidence="5" id="KW-0808">Transferase</keyword>
<comment type="pathway">
    <text evidence="2">Protein modification; protein glycosylation.</text>
</comment>
<evidence type="ECO:0000256" key="6">
    <source>
        <dbReference type="ARBA" id="ARBA00022692"/>
    </source>
</evidence>
<evidence type="ECO:0000256" key="1">
    <source>
        <dbReference type="ARBA" id="ARBA00004477"/>
    </source>
</evidence>
<keyword evidence="8 12" id="KW-1133">Transmembrane helix</keyword>
<keyword evidence="14" id="KW-1185">Reference proteome</keyword>
<comment type="similarity">
    <text evidence="3 12">Belongs to the glycosyltransferase 22 family.</text>
</comment>
<evidence type="ECO:0000256" key="2">
    <source>
        <dbReference type="ARBA" id="ARBA00004922"/>
    </source>
</evidence>